<evidence type="ECO:0008006" key="4">
    <source>
        <dbReference type="Google" id="ProtNLM"/>
    </source>
</evidence>
<evidence type="ECO:0000256" key="1">
    <source>
        <dbReference type="SAM" id="MobiDB-lite"/>
    </source>
</evidence>
<dbReference type="Proteomes" id="UP001341840">
    <property type="component" value="Unassembled WGS sequence"/>
</dbReference>
<keyword evidence="3" id="KW-1185">Reference proteome</keyword>
<evidence type="ECO:0000313" key="2">
    <source>
        <dbReference type="EMBL" id="MED6208045.1"/>
    </source>
</evidence>
<feature type="compositionally biased region" description="Polar residues" evidence="1">
    <location>
        <begin position="72"/>
        <end position="81"/>
    </location>
</feature>
<comment type="caution">
    <text evidence="2">The sequence shown here is derived from an EMBL/GenBank/DDBJ whole genome shotgun (WGS) entry which is preliminary data.</text>
</comment>
<feature type="compositionally biased region" description="Basic and acidic residues" evidence="1">
    <location>
        <begin position="18"/>
        <end position="27"/>
    </location>
</feature>
<accession>A0ABU6YC89</accession>
<protein>
    <recommendedName>
        <fullName evidence="4">CCHC-type domain-containing protein</fullName>
    </recommendedName>
</protein>
<sequence>MKCTECNTAGHSKRNCRARNDGNRPSEGDDSGLQAGSNIAKDNPKDPMDPQETSSMPNAKVDASSTKEEIDLSNSELNNSEEAPKPPYGSHQWLLQVMHQG</sequence>
<name>A0ABU6YC89_9FABA</name>
<organism evidence="2 3">
    <name type="scientific">Stylosanthes scabra</name>
    <dbReference type="NCBI Taxonomy" id="79078"/>
    <lineage>
        <taxon>Eukaryota</taxon>
        <taxon>Viridiplantae</taxon>
        <taxon>Streptophyta</taxon>
        <taxon>Embryophyta</taxon>
        <taxon>Tracheophyta</taxon>
        <taxon>Spermatophyta</taxon>
        <taxon>Magnoliopsida</taxon>
        <taxon>eudicotyledons</taxon>
        <taxon>Gunneridae</taxon>
        <taxon>Pentapetalae</taxon>
        <taxon>rosids</taxon>
        <taxon>fabids</taxon>
        <taxon>Fabales</taxon>
        <taxon>Fabaceae</taxon>
        <taxon>Papilionoideae</taxon>
        <taxon>50 kb inversion clade</taxon>
        <taxon>dalbergioids sensu lato</taxon>
        <taxon>Dalbergieae</taxon>
        <taxon>Pterocarpus clade</taxon>
        <taxon>Stylosanthes</taxon>
    </lineage>
</organism>
<feature type="region of interest" description="Disordered" evidence="1">
    <location>
        <begin position="1"/>
        <end position="92"/>
    </location>
</feature>
<evidence type="ECO:0000313" key="3">
    <source>
        <dbReference type="Proteomes" id="UP001341840"/>
    </source>
</evidence>
<feature type="compositionally biased region" description="Polar residues" evidence="1">
    <location>
        <begin position="1"/>
        <end position="10"/>
    </location>
</feature>
<dbReference type="EMBL" id="JASCZI010241884">
    <property type="protein sequence ID" value="MED6208045.1"/>
    <property type="molecule type" value="Genomic_DNA"/>
</dbReference>
<reference evidence="2 3" key="1">
    <citation type="journal article" date="2023" name="Plants (Basel)">
        <title>Bridging the Gap: Combining Genomics and Transcriptomics Approaches to Understand Stylosanthes scabra, an Orphan Legume from the Brazilian Caatinga.</title>
        <authorList>
            <person name="Ferreira-Neto J.R.C."/>
            <person name="da Silva M.D."/>
            <person name="Binneck E."/>
            <person name="de Melo N.F."/>
            <person name="da Silva R.H."/>
            <person name="de Melo A.L.T.M."/>
            <person name="Pandolfi V."/>
            <person name="Bustamante F.O."/>
            <person name="Brasileiro-Vidal A.C."/>
            <person name="Benko-Iseppon A.M."/>
        </authorList>
    </citation>
    <scope>NUCLEOTIDE SEQUENCE [LARGE SCALE GENOMIC DNA]</scope>
    <source>
        <tissue evidence="2">Leaves</tissue>
    </source>
</reference>
<gene>
    <name evidence="2" type="ORF">PIB30_041356</name>
</gene>
<proteinExistence type="predicted"/>